<dbReference type="Pfam" id="PF00440">
    <property type="entry name" value="TetR_N"/>
    <property type="match status" value="1"/>
</dbReference>
<dbReference type="GO" id="GO:0003677">
    <property type="term" value="F:DNA binding"/>
    <property type="evidence" value="ECO:0007669"/>
    <property type="project" value="UniProtKB-UniRule"/>
</dbReference>
<reference evidence="6 7" key="1">
    <citation type="journal article" date="2016" name="Front. Microbiol.">
        <title>Genomic Resource of Rice Seed Associated Bacteria.</title>
        <authorList>
            <person name="Midha S."/>
            <person name="Bansal K."/>
            <person name="Sharma S."/>
            <person name="Kumar N."/>
            <person name="Patil P.P."/>
            <person name="Chaudhry V."/>
            <person name="Patil P.B."/>
        </authorList>
    </citation>
    <scope>NUCLEOTIDE SEQUENCE [LARGE SCALE GENOMIC DNA]</scope>
    <source>
        <strain evidence="6 7">NS184</strain>
    </source>
</reference>
<evidence type="ECO:0000259" key="5">
    <source>
        <dbReference type="PROSITE" id="PS50977"/>
    </source>
</evidence>
<evidence type="ECO:0000256" key="4">
    <source>
        <dbReference type="PROSITE-ProRule" id="PRU00335"/>
    </source>
</evidence>
<dbReference type="STRING" id="33881.NS184_15055"/>
<evidence type="ECO:0000313" key="6">
    <source>
        <dbReference type="EMBL" id="KTR02819.1"/>
    </source>
</evidence>
<proteinExistence type="predicted"/>
<dbReference type="PROSITE" id="PS50977">
    <property type="entry name" value="HTH_TETR_2"/>
    <property type="match status" value="1"/>
</dbReference>
<dbReference type="InterPro" id="IPR009057">
    <property type="entry name" value="Homeodomain-like_sf"/>
</dbReference>
<sequence length="198" mass="21508">MTSTTLTPTRSTTDVQRAVIDAADALFAEHGIASVSNADVARRAGLDPSDVIAAYPTQHDLVVAVLQRWHATWTAALERIADESEDPRDEVLAVFDHLERCFAAEDWHGCAFINLHAELGRQDPEIAELARDHVRQVEQHLTQVCSRAGLPAHVAQTLVLLVEGARVDSVVQRSPQAARTARLGAAMLMAVYGTEQSA</sequence>
<dbReference type="SUPFAM" id="SSF48498">
    <property type="entry name" value="Tetracyclin repressor-like, C-terminal domain"/>
    <property type="match status" value="1"/>
</dbReference>
<dbReference type="AlphaFoldDB" id="A0A175RJ39"/>
<dbReference type="PANTHER" id="PTHR47506">
    <property type="entry name" value="TRANSCRIPTIONAL REGULATORY PROTEIN"/>
    <property type="match status" value="1"/>
</dbReference>
<dbReference type="EMBL" id="LDQC01000096">
    <property type="protein sequence ID" value="KTR02819.1"/>
    <property type="molecule type" value="Genomic_DNA"/>
</dbReference>
<protein>
    <recommendedName>
        <fullName evidence="5">HTH tetR-type domain-containing protein</fullName>
    </recommendedName>
</protein>
<dbReference type="Proteomes" id="UP000078252">
    <property type="component" value="Unassembled WGS sequence"/>
</dbReference>
<name>A0A175RJ39_9MICO</name>
<accession>A0A175RJ39</accession>
<keyword evidence="1" id="KW-0805">Transcription regulation</keyword>
<feature type="DNA-binding region" description="H-T-H motif" evidence="4">
    <location>
        <begin position="36"/>
        <end position="55"/>
    </location>
</feature>
<dbReference type="InterPro" id="IPR001647">
    <property type="entry name" value="HTH_TetR"/>
</dbReference>
<evidence type="ECO:0000256" key="2">
    <source>
        <dbReference type="ARBA" id="ARBA00023125"/>
    </source>
</evidence>
<dbReference type="InterPro" id="IPR036271">
    <property type="entry name" value="Tet_transcr_reg_TetR-rel_C_sf"/>
</dbReference>
<gene>
    <name evidence="6" type="ORF">NS184_15055</name>
</gene>
<evidence type="ECO:0000256" key="1">
    <source>
        <dbReference type="ARBA" id="ARBA00023015"/>
    </source>
</evidence>
<evidence type="ECO:0000256" key="3">
    <source>
        <dbReference type="ARBA" id="ARBA00023163"/>
    </source>
</evidence>
<keyword evidence="2 4" id="KW-0238">DNA-binding</keyword>
<dbReference type="PANTHER" id="PTHR47506:SF1">
    <property type="entry name" value="HTH-TYPE TRANSCRIPTIONAL REGULATOR YJDC"/>
    <property type="match status" value="1"/>
</dbReference>
<evidence type="ECO:0000313" key="7">
    <source>
        <dbReference type="Proteomes" id="UP000078252"/>
    </source>
</evidence>
<dbReference type="RefSeq" id="WP_058726904.1">
    <property type="nucleotide sequence ID" value="NZ_LDQC01000096.1"/>
</dbReference>
<dbReference type="SUPFAM" id="SSF46689">
    <property type="entry name" value="Homeodomain-like"/>
    <property type="match status" value="1"/>
</dbReference>
<organism evidence="6 7">
    <name type="scientific">Curtobacterium luteum</name>
    <dbReference type="NCBI Taxonomy" id="33881"/>
    <lineage>
        <taxon>Bacteria</taxon>
        <taxon>Bacillati</taxon>
        <taxon>Actinomycetota</taxon>
        <taxon>Actinomycetes</taxon>
        <taxon>Micrococcales</taxon>
        <taxon>Microbacteriaceae</taxon>
        <taxon>Curtobacterium</taxon>
    </lineage>
</organism>
<dbReference type="PATRIC" id="fig|33881.3.peg.3548"/>
<comment type="caution">
    <text evidence="6">The sequence shown here is derived from an EMBL/GenBank/DDBJ whole genome shotgun (WGS) entry which is preliminary data.</text>
</comment>
<feature type="domain" description="HTH tetR-type" evidence="5">
    <location>
        <begin position="13"/>
        <end position="73"/>
    </location>
</feature>
<keyword evidence="3" id="KW-0804">Transcription</keyword>
<dbReference type="Gene3D" id="1.10.357.10">
    <property type="entry name" value="Tetracycline Repressor, domain 2"/>
    <property type="match status" value="1"/>
</dbReference>
<dbReference type="OrthoDB" id="3196926at2"/>